<evidence type="ECO:0000313" key="7">
    <source>
        <dbReference type="Ensembl" id="ENSPMRP00000026324.1"/>
    </source>
</evidence>
<keyword evidence="3" id="KW-0106">Calcium</keyword>
<reference evidence="7" key="3">
    <citation type="submission" date="2025-09" db="UniProtKB">
        <authorList>
            <consortium name="Ensembl"/>
        </authorList>
    </citation>
    <scope>IDENTIFICATION</scope>
</reference>
<keyword evidence="4" id="KW-1015">Disulfide bond</keyword>
<organism evidence="7 8">
    <name type="scientific">Podarcis muralis</name>
    <name type="common">Wall lizard</name>
    <name type="synonym">Lacerta muralis</name>
    <dbReference type="NCBI Taxonomy" id="64176"/>
    <lineage>
        <taxon>Eukaryota</taxon>
        <taxon>Metazoa</taxon>
        <taxon>Chordata</taxon>
        <taxon>Craniata</taxon>
        <taxon>Vertebrata</taxon>
        <taxon>Euteleostomi</taxon>
        <taxon>Lepidosauria</taxon>
        <taxon>Squamata</taxon>
        <taxon>Bifurcata</taxon>
        <taxon>Unidentata</taxon>
        <taxon>Episquamata</taxon>
        <taxon>Laterata</taxon>
        <taxon>Lacertibaenia</taxon>
        <taxon>Lacertidae</taxon>
        <taxon>Podarcis</taxon>
    </lineage>
</organism>
<evidence type="ECO:0000256" key="4">
    <source>
        <dbReference type="ARBA" id="ARBA00023157"/>
    </source>
</evidence>
<dbReference type="Proteomes" id="UP000472272">
    <property type="component" value="Chromosome 16"/>
</dbReference>
<dbReference type="FunFam" id="3.90.215.10:FF:000015">
    <property type="entry name" value="Intelectin 2"/>
    <property type="match status" value="1"/>
</dbReference>
<protein>
    <recommendedName>
        <fullName evidence="6">Fibrinogen C-terminal domain-containing protein</fullName>
    </recommendedName>
</protein>
<evidence type="ECO:0000256" key="2">
    <source>
        <dbReference type="ARBA" id="ARBA00022734"/>
    </source>
</evidence>
<reference evidence="7 8" key="1">
    <citation type="journal article" date="2019" name="Proc. Natl. Acad. Sci. U.S.A.">
        <title>Regulatory changes in pterin and carotenoid genes underlie balanced color polymorphisms in the wall lizard.</title>
        <authorList>
            <person name="Andrade P."/>
            <person name="Pinho C."/>
            <person name="Perez I de Lanuza G."/>
            <person name="Afonso S."/>
            <person name="Brejcha J."/>
            <person name="Rubin C.J."/>
            <person name="Wallerman O."/>
            <person name="Pereira P."/>
            <person name="Sabatino S.J."/>
            <person name="Bellati A."/>
            <person name="Pellitteri-Rosa D."/>
            <person name="Bosakova Z."/>
            <person name="Bunikis I."/>
            <person name="Carretero M.A."/>
            <person name="Feiner N."/>
            <person name="Marsik P."/>
            <person name="Pauperio F."/>
            <person name="Salvi D."/>
            <person name="Soler L."/>
            <person name="While G.M."/>
            <person name="Uller T."/>
            <person name="Font E."/>
            <person name="Andersson L."/>
            <person name="Carneiro M."/>
        </authorList>
    </citation>
    <scope>NUCLEOTIDE SEQUENCE</scope>
</reference>
<evidence type="ECO:0000259" key="6">
    <source>
        <dbReference type="PROSITE" id="PS51406"/>
    </source>
</evidence>
<evidence type="ECO:0000256" key="1">
    <source>
        <dbReference type="ARBA" id="ARBA00022723"/>
    </source>
</evidence>
<evidence type="ECO:0000256" key="3">
    <source>
        <dbReference type="ARBA" id="ARBA00022837"/>
    </source>
</evidence>
<name>A0A670JS38_PODMU</name>
<dbReference type="GO" id="GO:0005615">
    <property type="term" value="C:extracellular space"/>
    <property type="evidence" value="ECO:0007669"/>
    <property type="project" value="TreeGrafter"/>
</dbReference>
<dbReference type="GO" id="GO:0046872">
    <property type="term" value="F:metal ion binding"/>
    <property type="evidence" value="ECO:0007669"/>
    <property type="project" value="UniProtKB-KW"/>
</dbReference>
<dbReference type="SUPFAM" id="SSF56496">
    <property type="entry name" value="Fibrinogen C-terminal domain-like"/>
    <property type="match status" value="1"/>
</dbReference>
<dbReference type="PANTHER" id="PTHR16146:SF46">
    <property type="entry name" value="INTELECTIN-1A-RELATED"/>
    <property type="match status" value="1"/>
</dbReference>
<dbReference type="GO" id="GO:0070492">
    <property type="term" value="F:oligosaccharide binding"/>
    <property type="evidence" value="ECO:0007669"/>
    <property type="project" value="TreeGrafter"/>
</dbReference>
<dbReference type="Ensembl" id="ENSPMRT00000027928.1">
    <property type="protein sequence ID" value="ENSPMRP00000026324.1"/>
    <property type="gene ID" value="ENSPMRG00000017028.1"/>
</dbReference>
<dbReference type="PANTHER" id="PTHR16146">
    <property type="entry name" value="INTELECTIN"/>
    <property type="match status" value="1"/>
</dbReference>
<feature type="chain" id="PRO_5025455044" description="Fibrinogen C-terminal domain-containing protein" evidence="5">
    <location>
        <begin position="22"/>
        <end position="391"/>
    </location>
</feature>
<dbReference type="InterPro" id="IPR014716">
    <property type="entry name" value="Fibrinogen_a/b/g_C_1"/>
</dbReference>
<dbReference type="PROSITE" id="PS51406">
    <property type="entry name" value="FIBRINOGEN_C_2"/>
    <property type="match status" value="1"/>
</dbReference>
<dbReference type="InterPro" id="IPR036056">
    <property type="entry name" value="Fibrinogen-like_C"/>
</dbReference>
<dbReference type="Gene3D" id="3.90.215.10">
    <property type="entry name" value="Gamma Fibrinogen, chain A, domain 1"/>
    <property type="match status" value="1"/>
</dbReference>
<reference evidence="7" key="2">
    <citation type="submission" date="2025-08" db="UniProtKB">
        <authorList>
            <consortium name="Ensembl"/>
        </authorList>
    </citation>
    <scope>IDENTIFICATION</scope>
</reference>
<evidence type="ECO:0000313" key="8">
    <source>
        <dbReference type="Proteomes" id="UP000472272"/>
    </source>
</evidence>
<feature type="signal peptide" evidence="5">
    <location>
        <begin position="1"/>
        <end position="21"/>
    </location>
</feature>
<dbReference type="GeneTree" id="ENSGT00940000154757"/>
<dbReference type="AlphaFoldDB" id="A0A670JS38"/>
<keyword evidence="1" id="KW-0479">Metal-binding</keyword>
<evidence type="ECO:0000256" key="5">
    <source>
        <dbReference type="SAM" id="SignalP"/>
    </source>
</evidence>
<keyword evidence="2" id="KW-0430">Lectin</keyword>
<keyword evidence="5" id="KW-0732">Signal</keyword>
<proteinExistence type="predicted"/>
<dbReference type="NCBIfam" id="NF040941">
    <property type="entry name" value="GGGWT_bact"/>
    <property type="match status" value="1"/>
</dbReference>
<dbReference type="InterPro" id="IPR002181">
    <property type="entry name" value="Fibrinogen_a/b/g_C_dom"/>
</dbReference>
<accession>A0A670JS38</accession>
<keyword evidence="8" id="KW-1185">Reference proteome</keyword>
<sequence length="391" mass="43134">MLSPWLLTFVSKLLIKGRTEATSSHQKTRTSTSPNQKKPTMKRFALLLLLLADLPKGDLCDSSCCLSSAKQDVLGLLQKWEEASSCSTSNPHGLHKLPRSCKEIKSSSPGCTDGLYFLATEYGEIYQTFCDMTTNGGGWTLVASVHENNMYGKCTVGDRWSSQQGSDANYATGDGNWSNNSTFGSAIASTSDDYKNPGYYDLEAADMAIWHVPNNTPMKKWRESSLLRYRTETGFLSELGGNLLRLYQKYPVTYGIGTCQTNNGPAVPVTYDAGSAQNTSDYYSPNGRTEFVAGFVQFRVFNHEKAAMALCPGVKVMGCNTEHHCIGGGGFFPEASPRQLRRLCQLRLEWLRDSQRLERFQRDNGVFRADLLPLIPAEAGAAETDASEPQL</sequence>
<feature type="domain" description="Fibrinogen C-terminal" evidence="6">
    <location>
        <begin position="92"/>
        <end position="142"/>
    </location>
</feature>
<dbReference type="OMA" id="NYVASSC"/>